<organism evidence="1">
    <name type="scientific">hydrocarbon metagenome</name>
    <dbReference type="NCBI Taxonomy" id="938273"/>
    <lineage>
        <taxon>unclassified sequences</taxon>
        <taxon>metagenomes</taxon>
        <taxon>ecological metagenomes</taxon>
    </lineage>
</organism>
<comment type="caution">
    <text evidence="1">The sequence shown here is derived from an EMBL/GenBank/DDBJ whole genome shotgun (WGS) entry which is preliminary data.</text>
</comment>
<evidence type="ECO:0000313" key="1">
    <source>
        <dbReference type="EMBL" id="KUG28500.1"/>
    </source>
</evidence>
<dbReference type="AlphaFoldDB" id="A0A0W8G5T2"/>
<protein>
    <submittedName>
        <fullName evidence="1">Uncharacterized protein</fullName>
    </submittedName>
</protein>
<name>A0A0W8G5T2_9ZZZZ</name>
<accession>A0A0W8G5T2</accession>
<dbReference type="EMBL" id="LNQE01000214">
    <property type="protein sequence ID" value="KUG28500.1"/>
    <property type="molecule type" value="Genomic_DNA"/>
</dbReference>
<reference evidence="1" key="1">
    <citation type="journal article" date="2015" name="Proc. Natl. Acad. Sci. U.S.A.">
        <title>Networks of energetic and metabolic interactions define dynamics in microbial communities.</title>
        <authorList>
            <person name="Embree M."/>
            <person name="Liu J.K."/>
            <person name="Al-Bassam M.M."/>
            <person name="Zengler K."/>
        </authorList>
    </citation>
    <scope>NUCLEOTIDE SEQUENCE</scope>
</reference>
<gene>
    <name evidence="1" type="ORF">ASZ90_001619</name>
</gene>
<proteinExistence type="predicted"/>
<sequence>MFHAVSIVWTGLAHPRTKIEPRQRPVPCLLPAPDIVSL</sequence>